<proteinExistence type="predicted"/>
<dbReference type="AlphaFoldDB" id="A0A2A6CUR1"/>
<keyword evidence="6" id="KW-1185">Reference proteome</keyword>
<dbReference type="GO" id="GO:1904315">
    <property type="term" value="F:transmitter-gated monoatomic ion channel activity involved in regulation of postsynaptic membrane potential"/>
    <property type="evidence" value="ECO:0000318"/>
    <property type="project" value="GO_Central"/>
</dbReference>
<dbReference type="PRINTS" id="PR00252">
    <property type="entry name" value="NRIONCHANNEL"/>
</dbReference>
<dbReference type="GO" id="GO:0043005">
    <property type="term" value="C:neuron projection"/>
    <property type="evidence" value="ECO:0000318"/>
    <property type="project" value="GO_Central"/>
</dbReference>
<dbReference type="InterPro" id="IPR038050">
    <property type="entry name" value="Neuro_actylchol_rec"/>
</dbReference>
<dbReference type="GO" id="GO:0042391">
    <property type="term" value="P:regulation of membrane potential"/>
    <property type="evidence" value="ECO:0000318"/>
    <property type="project" value="GO_Central"/>
</dbReference>
<dbReference type="GO" id="GO:0034220">
    <property type="term" value="P:monoatomic ion transmembrane transport"/>
    <property type="evidence" value="ECO:0000318"/>
    <property type="project" value="GO_Central"/>
</dbReference>
<dbReference type="GO" id="GO:0098794">
    <property type="term" value="C:postsynapse"/>
    <property type="evidence" value="ECO:0007669"/>
    <property type="project" value="GOC"/>
</dbReference>
<dbReference type="GO" id="GO:1902495">
    <property type="term" value="C:transmembrane transporter complex"/>
    <property type="evidence" value="ECO:0000318"/>
    <property type="project" value="GO_Central"/>
</dbReference>
<dbReference type="Gene3D" id="1.20.58.390">
    <property type="entry name" value="Neurotransmitter-gated ion-channel transmembrane domain"/>
    <property type="match status" value="1"/>
</dbReference>
<dbReference type="GO" id="GO:0007268">
    <property type="term" value="P:chemical synaptic transmission"/>
    <property type="evidence" value="ECO:0000318"/>
    <property type="project" value="GO_Central"/>
</dbReference>
<dbReference type="Pfam" id="PF02931">
    <property type="entry name" value="Neur_chan_LBD"/>
    <property type="match status" value="1"/>
</dbReference>
<evidence type="ECO:0000256" key="4">
    <source>
        <dbReference type="ARBA" id="ARBA00023136"/>
    </source>
</evidence>
<dbReference type="Gene3D" id="2.70.170.10">
    <property type="entry name" value="Neurotransmitter-gated ion-channel ligand-binding domain"/>
    <property type="match status" value="1"/>
</dbReference>
<dbReference type="InterPro" id="IPR036719">
    <property type="entry name" value="Neuro-gated_channel_TM_sf"/>
</dbReference>
<keyword evidence="3" id="KW-1133">Transmembrane helix</keyword>
<keyword evidence="2" id="KW-0812">Transmembrane</keyword>
<dbReference type="GO" id="GO:0045202">
    <property type="term" value="C:synapse"/>
    <property type="evidence" value="ECO:0000318"/>
    <property type="project" value="GO_Central"/>
</dbReference>
<dbReference type="SUPFAM" id="SSF63712">
    <property type="entry name" value="Nicotinic receptor ligand binding domain-like"/>
    <property type="match status" value="1"/>
</dbReference>
<dbReference type="GO" id="GO:0005231">
    <property type="term" value="F:excitatory extracellular ligand-gated monoatomic ion channel activity"/>
    <property type="evidence" value="ECO:0000318"/>
    <property type="project" value="GO_Central"/>
</dbReference>
<evidence type="ECO:0000313" key="5">
    <source>
        <dbReference type="EnsemblMetazoa" id="PPA40220.1"/>
    </source>
</evidence>
<dbReference type="InterPro" id="IPR006202">
    <property type="entry name" value="Neur_chan_lig-bd"/>
</dbReference>
<dbReference type="PANTHER" id="PTHR18945">
    <property type="entry name" value="NEUROTRANSMITTER GATED ION CHANNEL"/>
    <property type="match status" value="1"/>
</dbReference>
<dbReference type="GO" id="GO:0004888">
    <property type="term" value="F:transmembrane signaling receptor activity"/>
    <property type="evidence" value="ECO:0007669"/>
    <property type="project" value="InterPro"/>
</dbReference>
<keyword evidence="4" id="KW-0472">Membrane</keyword>
<dbReference type="InterPro" id="IPR006201">
    <property type="entry name" value="Neur_channel"/>
</dbReference>
<protein>
    <submittedName>
        <fullName evidence="5">Transmembrane ion channel</fullName>
    </submittedName>
</protein>
<evidence type="ECO:0000313" key="6">
    <source>
        <dbReference type="Proteomes" id="UP000005239"/>
    </source>
</evidence>
<gene>
    <name evidence="5" type="primary">WBGene00278589</name>
</gene>
<comment type="subcellular location">
    <subcellularLocation>
        <location evidence="1">Membrane</location>
        <topology evidence="1">Multi-pass membrane protein</topology>
    </subcellularLocation>
</comment>
<dbReference type="OrthoDB" id="5866477at2759"/>
<organism evidence="5 6">
    <name type="scientific">Pristionchus pacificus</name>
    <name type="common">Parasitic nematode worm</name>
    <dbReference type="NCBI Taxonomy" id="54126"/>
    <lineage>
        <taxon>Eukaryota</taxon>
        <taxon>Metazoa</taxon>
        <taxon>Ecdysozoa</taxon>
        <taxon>Nematoda</taxon>
        <taxon>Chromadorea</taxon>
        <taxon>Rhabditida</taxon>
        <taxon>Rhabditina</taxon>
        <taxon>Diplogasteromorpha</taxon>
        <taxon>Diplogasteroidea</taxon>
        <taxon>Neodiplogasteridae</taxon>
        <taxon>Pristionchus</taxon>
    </lineage>
</organism>
<reference evidence="6" key="1">
    <citation type="journal article" date="2008" name="Nat. Genet.">
        <title>The Pristionchus pacificus genome provides a unique perspective on nematode lifestyle and parasitism.</title>
        <authorList>
            <person name="Dieterich C."/>
            <person name="Clifton S.W."/>
            <person name="Schuster L.N."/>
            <person name="Chinwalla A."/>
            <person name="Delehaunty K."/>
            <person name="Dinkelacker I."/>
            <person name="Fulton L."/>
            <person name="Fulton R."/>
            <person name="Godfrey J."/>
            <person name="Minx P."/>
            <person name="Mitreva M."/>
            <person name="Roeseler W."/>
            <person name="Tian H."/>
            <person name="Witte H."/>
            <person name="Yang S.P."/>
            <person name="Wilson R.K."/>
            <person name="Sommer R.J."/>
        </authorList>
    </citation>
    <scope>NUCLEOTIDE SEQUENCE [LARGE SCALE GENOMIC DNA]</scope>
    <source>
        <strain evidence="6">PS312</strain>
    </source>
</reference>
<dbReference type="EnsemblMetazoa" id="PPA40220.1">
    <property type="protein sequence ID" value="PPA40220.1"/>
    <property type="gene ID" value="WBGene00278589"/>
</dbReference>
<name>A0A2A6CUR1_PRIPA</name>
<reference evidence="5" key="2">
    <citation type="submission" date="2022-06" db="UniProtKB">
        <authorList>
            <consortium name="EnsemblMetazoa"/>
        </authorList>
    </citation>
    <scope>IDENTIFICATION</scope>
    <source>
        <strain evidence="5">PS312</strain>
    </source>
</reference>
<dbReference type="CDD" id="cd19051">
    <property type="entry name" value="LGIC_TM_cation"/>
    <property type="match status" value="1"/>
</dbReference>
<accession>A0A8R1YVA5</accession>
<dbReference type="GO" id="GO:0005886">
    <property type="term" value="C:plasma membrane"/>
    <property type="evidence" value="ECO:0000318"/>
    <property type="project" value="GO_Central"/>
</dbReference>
<evidence type="ECO:0000256" key="1">
    <source>
        <dbReference type="ARBA" id="ARBA00004141"/>
    </source>
</evidence>
<evidence type="ECO:0000256" key="2">
    <source>
        <dbReference type="ARBA" id="ARBA00022692"/>
    </source>
</evidence>
<sequence>MEWNWLHLFLILLNSNRGASDNHSFANVADYFHHHNSALHRALFAGYRKEVSPYSEKGRHDIPIDVSLSYARLVSLDQVEEVVHFIVFFRLIWHDGRLEWSTPLNGHINHIYMPMDYVWMPQITVMNDVSARSRRSFSMYGKDFFGQSKRPNVLINNTGFVHFYSHRIADVVCQIKNEYFPFDQQVCPLTLFRRRVFELKEPRIKESKSEMLEIHNMDAMGNGEWEVQSIVPSQVVYTDMYGFIDVVSYDFGLKRKPEFYIVMVILPTFIMTTLTICGIFGRHTSIENEFITELSLGITSLTTIALMLDIVAEHMPKTDVFPLIAKFLICHITLMAVSILTVIIHPRFLYPKYRRIRSALLKSMESEVMPASIHRDRILRLLRRSLKKYRPANVIFMIIFQTVNVGSCVYILSYWK</sequence>
<dbReference type="InterPro" id="IPR036734">
    <property type="entry name" value="Neur_chan_lig-bd_sf"/>
</dbReference>
<accession>A0A2A6CUR1</accession>
<dbReference type="Proteomes" id="UP000005239">
    <property type="component" value="Unassembled WGS sequence"/>
</dbReference>
<dbReference type="CDD" id="cd18989">
    <property type="entry name" value="LGIC_ECD_cation"/>
    <property type="match status" value="1"/>
</dbReference>
<evidence type="ECO:0000256" key="3">
    <source>
        <dbReference type="ARBA" id="ARBA00022989"/>
    </source>
</evidence>
<dbReference type="SUPFAM" id="SSF90112">
    <property type="entry name" value="Neurotransmitter-gated ion-channel transmembrane pore"/>
    <property type="match status" value="1"/>
</dbReference>